<evidence type="ECO:0000256" key="5">
    <source>
        <dbReference type="ARBA" id="ARBA00022840"/>
    </source>
</evidence>
<dbReference type="GO" id="GO:0003723">
    <property type="term" value="F:RNA binding"/>
    <property type="evidence" value="ECO:0007669"/>
    <property type="project" value="UniProtKB-KW"/>
</dbReference>
<dbReference type="PROSITE" id="PS00178">
    <property type="entry name" value="AA_TRNA_LIGASE_I"/>
    <property type="match status" value="1"/>
</dbReference>
<comment type="catalytic activity">
    <reaction evidence="9 10">
        <text>tRNA(Tyr) + L-tyrosine + ATP = L-tyrosyl-tRNA(Tyr) + AMP + diphosphate + H(+)</text>
        <dbReference type="Rhea" id="RHEA:10220"/>
        <dbReference type="Rhea" id="RHEA-COMP:9706"/>
        <dbReference type="Rhea" id="RHEA-COMP:9707"/>
        <dbReference type="ChEBI" id="CHEBI:15378"/>
        <dbReference type="ChEBI" id="CHEBI:30616"/>
        <dbReference type="ChEBI" id="CHEBI:33019"/>
        <dbReference type="ChEBI" id="CHEBI:58315"/>
        <dbReference type="ChEBI" id="CHEBI:78442"/>
        <dbReference type="ChEBI" id="CHEBI:78536"/>
        <dbReference type="ChEBI" id="CHEBI:456215"/>
        <dbReference type="EC" id="6.1.1.1"/>
    </reaction>
</comment>
<evidence type="ECO:0000256" key="1">
    <source>
        <dbReference type="ARBA" id="ARBA00011738"/>
    </source>
</evidence>
<feature type="binding site" evidence="10">
    <location>
        <position position="246"/>
    </location>
    <ligand>
        <name>ATP</name>
        <dbReference type="ChEBI" id="CHEBI:30616"/>
    </ligand>
</feature>
<dbReference type="PROSITE" id="PS50889">
    <property type="entry name" value="S4"/>
    <property type="match status" value="1"/>
</dbReference>
<evidence type="ECO:0000256" key="7">
    <source>
        <dbReference type="ARBA" id="ARBA00022917"/>
    </source>
</evidence>
<reference evidence="13 14" key="1">
    <citation type="journal article" date="2018" name="Environ. Microbiol.">
        <title>Novel energy conservation strategies and behaviour of Pelotomaculum schinkii driving syntrophic propionate catabolism.</title>
        <authorList>
            <person name="Hidalgo-Ahumada C.A.P."/>
            <person name="Nobu M.K."/>
            <person name="Narihiro T."/>
            <person name="Tamaki H."/>
            <person name="Liu W.T."/>
            <person name="Kamagata Y."/>
            <person name="Stams A.J.M."/>
            <person name="Imachi H."/>
            <person name="Sousa D.Z."/>
        </authorList>
    </citation>
    <scope>NUCLEOTIDE SEQUENCE [LARGE SCALE GENOMIC DNA]</scope>
    <source>
        <strain evidence="13 14">MGP</strain>
    </source>
</reference>
<dbReference type="NCBIfam" id="TIGR00234">
    <property type="entry name" value="tyrS"/>
    <property type="match status" value="1"/>
</dbReference>
<keyword evidence="7 10" id="KW-0648">Protein biosynthesis</keyword>
<comment type="subunit">
    <text evidence="1 10">Homodimer.</text>
</comment>
<evidence type="ECO:0000256" key="4">
    <source>
        <dbReference type="ARBA" id="ARBA00022741"/>
    </source>
</evidence>
<dbReference type="InterPro" id="IPR024108">
    <property type="entry name" value="Tyr-tRNA-ligase_bac_2"/>
</dbReference>
<dbReference type="InterPro" id="IPR001412">
    <property type="entry name" value="aa-tRNA-synth_I_CS"/>
</dbReference>
<evidence type="ECO:0000256" key="11">
    <source>
        <dbReference type="PROSITE-ProRule" id="PRU00182"/>
    </source>
</evidence>
<dbReference type="InterPro" id="IPR014729">
    <property type="entry name" value="Rossmann-like_a/b/a_fold"/>
</dbReference>
<dbReference type="EMBL" id="QFFZ01000056">
    <property type="protein sequence ID" value="TEB09201.1"/>
    <property type="molecule type" value="Genomic_DNA"/>
</dbReference>
<keyword evidence="3 10" id="KW-0436">Ligase</keyword>
<evidence type="ECO:0000259" key="12">
    <source>
        <dbReference type="SMART" id="SM00363"/>
    </source>
</evidence>
<dbReference type="EC" id="6.1.1.1" evidence="10"/>
<dbReference type="Proteomes" id="UP000297597">
    <property type="component" value="Unassembled WGS sequence"/>
</dbReference>
<dbReference type="SMART" id="SM00363">
    <property type="entry name" value="S4"/>
    <property type="match status" value="1"/>
</dbReference>
<keyword evidence="4 10" id="KW-0547">Nucleotide-binding</keyword>
<dbReference type="HAMAP" id="MF_02007">
    <property type="entry name" value="Tyr_tRNA_synth_type2"/>
    <property type="match status" value="1"/>
</dbReference>
<gene>
    <name evidence="10 13" type="primary">tyrS</name>
    <name evidence="13" type="ORF">Pmgp_03334</name>
</gene>
<dbReference type="Gene3D" id="3.40.50.620">
    <property type="entry name" value="HUPs"/>
    <property type="match status" value="1"/>
</dbReference>
<sequence>MRFFKIALERGIEVLALEKQLEIIKRGTVEIVPENELVDKLKLSIEKGKPLTIKLGLDPTAPDIHLGHTVVLHKLRQFQDLGHQVVLILGDFTARIGDPTGKSETRKQLTEEQVLTNAKTYERQIFKILDRAKTRVVFNSQWLAPLNFVQVIELAAKYTLARMLERDDFNKRFKENLPISIHELFYPLMQGYDSVALEADVELGGTDQKFNLLMGRTLQKEYGQDQQVALMMPILEGLDGVQKMSKSLGNYIGIDEPPREMYGKTMSLPDEMMLRYFELVTPVSLEDLRSIEAGLKEGKLHPRDVKMRLAREIVTQYHGQAEAKAAEEEFKRMFQQKDLPDEIPDFKLTKDMLENGEIWLPKLIMLAKMASSTSEARRLIQQGGVKADGVKIDDPNININPSSGMIIQVGKRKFVRIIK</sequence>
<dbReference type="InterPro" id="IPR002942">
    <property type="entry name" value="S4_RNA-bd"/>
</dbReference>
<dbReference type="CDD" id="cd00805">
    <property type="entry name" value="TyrRS_core"/>
    <property type="match status" value="1"/>
</dbReference>
<dbReference type="InterPro" id="IPR002305">
    <property type="entry name" value="aa-tRNA-synth_Ic"/>
</dbReference>
<dbReference type="GO" id="GO:0005829">
    <property type="term" value="C:cytosol"/>
    <property type="evidence" value="ECO:0007669"/>
    <property type="project" value="TreeGrafter"/>
</dbReference>
<comment type="function">
    <text evidence="10">Catalyzes the attachment of tyrosine to tRNA(Tyr) in a two-step reaction: tyrosine is first activated by ATP to form Tyr-AMP and then transferred to the acceptor end of tRNA(Tyr).</text>
</comment>
<dbReference type="AlphaFoldDB" id="A0A4Y7RK71"/>
<evidence type="ECO:0000256" key="6">
    <source>
        <dbReference type="ARBA" id="ARBA00022884"/>
    </source>
</evidence>
<accession>A0A4Y7RK71</accession>
<dbReference type="Pfam" id="PF00579">
    <property type="entry name" value="tRNA-synt_1b"/>
    <property type="match status" value="1"/>
</dbReference>
<comment type="subcellular location">
    <subcellularLocation>
        <location evidence="10">Cytoplasm</location>
    </subcellularLocation>
</comment>
<evidence type="ECO:0000256" key="8">
    <source>
        <dbReference type="ARBA" id="ARBA00023146"/>
    </source>
</evidence>
<dbReference type="Pfam" id="PF01479">
    <property type="entry name" value="S4"/>
    <property type="match status" value="1"/>
</dbReference>
<dbReference type="FunFam" id="1.10.240.10:FF:000006">
    <property type="entry name" value="Tyrosine--tRNA ligase"/>
    <property type="match status" value="1"/>
</dbReference>
<dbReference type="CDD" id="cd00165">
    <property type="entry name" value="S4"/>
    <property type="match status" value="1"/>
</dbReference>
<keyword evidence="8 10" id="KW-0030">Aminoacyl-tRNA synthetase</keyword>
<dbReference type="GO" id="GO:0005524">
    <property type="term" value="F:ATP binding"/>
    <property type="evidence" value="ECO:0007669"/>
    <property type="project" value="UniProtKB-UniRule"/>
</dbReference>
<dbReference type="FunFam" id="3.40.50.620:FF:000061">
    <property type="entry name" value="Tyrosine--tRNA ligase"/>
    <property type="match status" value="1"/>
</dbReference>
<feature type="short sequence motif" description="'HIGH' region" evidence="10">
    <location>
        <begin position="59"/>
        <end position="68"/>
    </location>
</feature>
<feature type="short sequence motif" description="'KMSKS' region" evidence="10">
    <location>
        <begin position="243"/>
        <end position="247"/>
    </location>
</feature>
<name>A0A4Y7RK71_9FIRM</name>
<dbReference type="SUPFAM" id="SSF52374">
    <property type="entry name" value="Nucleotidylyl transferase"/>
    <property type="match status" value="1"/>
</dbReference>
<keyword evidence="2 10" id="KW-0963">Cytoplasm</keyword>
<dbReference type="PANTHER" id="PTHR11766">
    <property type="entry name" value="TYROSYL-TRNA SYNTHETASE"/>
    <property type="match status" value="1"/>
</dbReference>
<dbReference type="GO" id="GO:0004831">
    <property type="term" value="F:tyrosine-tRNA ligase activity"/>
    <property type="evidence" value="ECO:0007669"/>
    <property type="project" value="UniProtKB-UniRule"/>
</dbReference>
<comment type="caution">
    <text evidence="13">The sequence shown here is derived from an EMBL/GenBank/DDBJ whole genome shotgun (WGS) entry which is preliminary data.</text>
</comment>
<evidence type="ECO:0000256" key="9">
    <source>
        <dbReference type="ARBA" id="ARBA00048248"/>
    </source>
</evidence>
<protein>
    <recommendedName>
        <fullName evidence="10">Tyrosine--tRNA ligase</fullName>
        <ecNumber evidence="10">6.1.1.1</ecNumber>
    </recommendedName>
    <alternativeName>
        <fullName evidence="10">Tyrosyl-tRNA synthetase</fullName>
        <shortName evidence="10">TyrRS</shortName>
    </alternativeName>
</protein>
<keyword evidence="14" id="KW-1185">Reference proteome</keyword>
<evidence type="ECO:0000313" key="13">
    <source>
        <dbReference type="EMBL" id="TEB09201.1"/>
    </source>
</evidence>
<feature type="domain" description="RNA-binding S4" evidence="12">
    <location>
        <begin position="358"/>
        <end position="418"/>
    </location>
</feature>
<dbReference type="PRINTS" id="PR01040">
    <property type="entry name" value="TRNASYNTHTYR"/>
</dbReference>
<dbReference type="InterPro" id="IPR002307">
    <property type="entry name" value="Tyr-tRNA-ligase"/>
</dbReference>
<organism evidence="13 14">
    <name type="scientific">Pelotomaculum propionicicum</name>
    <dbReference type="NCBI Taxonomy" id="258475"/>
    <lineage>
        <taxon>Bacteria</taxon>
        <taxon>Bacillati</taxon>
        <taxon>Bacillota</taxon>
        <taxon>Clostridia</taxon>
        <taxon>Eubacteriales</taxon>
        <taxon>Desulfotomaculaceae</taxon>
        <taxon>Pelotomaculum</taxon>
    </lineage>
</organism>
<evidence type="ECO:0000256" key="3">
    <source>
        <dbReference type="ARBA" id="ARBA00022598"/>
    </source>
</evidence>
<keyword evidence="6 11" id="KW-0694">RNA-binding</keyword>
<dbReference type="SUPFAM" id="SSF55174">
    <property type="entry name" value="Alpha-L RNA-binding motif"/>
    <property type="match status" value="1"/>
</dbReference>
<keyword evidence="5 10" id="KW-0067">ATP-binding</keyword>
<dbReference type="Gene3D" id="3.10.290.10">
    <property type="entry name" value="RNA-binding S4 domain"/>
    <property type="match status" value="1"/>
</dbReference>
<evidence type="ECO:0000313" key="14">
    <source>
        <dbReference type="Proteomes" id="UP000297597"/>
    </source>
</evidence>
<evidence type="ECO:0000256" key="10">
    <source>
        <dbReference type="HAMAP-Rule" id="MF_02007"/>
    </source>
</evidence>
<dbReference type="PANTHER" id="PTHR11766:SF1">
    <property type="entry name" value="TYROSINE--TRNA LIGASE"/>
    <property type="match status" value="1"/>
</dbReference>
<dbReference type="InterPro" id="IPR036986">
    <property type="entry name" value="S4_RNA-bd_sf"/>
</dbReference>
<dbReference type="GO" id="GO:0006437">
    <property type="term" value="P:tyrosyl-tRNA aminoacylation"/>
    <property type="evidence" value="ECO:0007669"/>
    <property type="project" value="UniProtKB-UniRule"/>
</dbReference>
<comment type="similarity">
    <text evidence="10">Belongs to the class-I aminoacyl-tRNA synthetase family. TyrS type 2 subfamily.</text>
</comment>
<dbReference type="Gene3D" id="1.10.240.10">
    <property type="entry name" value="Tyrosyl-Transfer RNA Synthetase"/>
    <property type="match status" value="1"/>
</dbReference>
<evidence type="ECO:0000256" key="2">
    <source>
        <dbReference type="ARBA" id="ARBA00022490"/>
    </source>
</evidence>
<proteinExistence type="inferred from homology"/>
<dbReference type="InterPro" id="IPR024088">
    <property type="entry name" value="Tyr-tRNA-ligase_bac-type"/>
</dbReference>